<feature type="compositionally biased region" description="Polar residues" evidence="2">
    <location>
        <begin position="1"/>
        <end position="11"/>
    </location>
</feature>
<accession>K9W0U3</accession>
<name>K9W0U3_9CYAN</name>
<gene>
    <name evidence="3" type="ORF">Cri9333_3150</name>
</gene>
<dbReference type="RefSeq" id="WP_015204095.1">
    <property type="nucleotide sequence ID" value="NC_019753.1"/>
</dbReference>
<organism evidence="3 4">
    <name type="scientific">Crinalium epipsammum PCC 9333</name>
    <dbReference type="NCBI Taxonomy" id="1173022"/>
    <lineage>
        <taxon>Bacteria</taxon>
        <taxon>Bacillati</taxon>
        <taxon>Cyanobacteriota</taxon>
        <taxon>Cyanophyceae</taxon>
        <taxon>Gomontiellales</taxon>
        <taxon>Gomontiellaceae</taxon>
        <taxon>Crinalium</taxon>
    </lineage>
</organism>
<dbReference type="HOGENOM" id="CLU_040136_1_0_3"/>
<feature type="region of interest" description="Disordered" evidence="2">
    <location>
        <begin position="1"/>
        <end position="26"/>
    </location>
</feature>
<proteinExistence type="predicted"/>
<evidence type="ECO:0000256" key="1">
    <source>
        <dbReference type="SAM" id="Coils"/>
    </source>
</evidence>
<dbReference type="eggNOG" id="COG1196">
    <property type="taxonomic scope" value="Bacteria"/>
</dbReference>
<protein>
    <submittedName>
        <fullName evidence="3">Uncharacterized protein</fullName>
    </submittedName>
</protein>
<feature type="region of interest" description="Disordered" evidence="2">
    <location>
        <begin position="454"/>
        <end position="487"/>
    </location>
</feature>
<dbReference type="EMBL" id="CP003620">
    <property type="protein sequence ID" value="AFZ13988.1"/>
    <property type="molecule type" value="Genomic_DNA"/>
</dbReference>
<dbReference type="STRING" id="1173022.Cri9333_3150"/>
<evidence type="ECO:0000313" key="3">
    <source>
        <dbReference type="EMBL" id="AFZ13988.1"/>
    </source>
</evidence>
<evidence type="ECO:0000256" key="2">
    <source>
        <dbReference type="SAM" id="MobiDB-lite"/>
    </source>
</evidence>
<feature type="coiled-coil region" evidence="1">
    <location>
        <begin position="115"/>
        <end position="170"/>
    </location>
</feature>
<dbReference type="KEGG" id="cep:Cri9333_3150"/>
<dbReference type="Proteomes" id="UP000010472">
    <property type="component" value="Chromosome"/>
</dbReference>
<dbReference type="PATRIC" id="fig|1173022.3.peg.3407"/>
<dbReference type="AlphaFoldDB" id="K9W0U3"/>
<reference evidence="3 4" key="1">
    <citation type="submission" date="2012-06" db="EMBL/GenBank/DDBJ databases">
        <title>Finished chromosome of genome of Crinalium epipsammum PCC 9333.</title>
        <authorList>
            <consortium name="US DOE Joint Genome Institute"/>
            <person name="Gugger M."/>
            <person name="Coursin T."/>
            <person name="Rippka R."/>
            <person name="Tandeau De Marsac N."/>
            <person name="Huntemann M."/>
            <person name="Wei C.-L."/>
            <person name="Han J."/>
            <person name="Detter J.C."/>
            <person name="Han C."/>
            <person name="Tapia R."/>
            <person name="Davenport K."/>
            <person name="Daligault H."/>
            <person name="Erkkila T."/>
            <person name="Gu W."/>
            <person name="Munk A.C.C."/>
            <person name="Teshima H."/>
            <person name="Xu Y."/>
            <person name="Chain P."/>
            <person name="Chen A."/>
            <person name="Krypides N."/>
            <person name="Mavromatis K."/>
            <person name="Markowitz V."/>
            <person name="Szeto E."/>
            <person name="Ivanova N."/>
            <person name="Mikhailova N."/>
            <person name="Ovchinnikova G."/>
            <person name="Pagani I."/>
            <person name="Pati A."/>
            <person name="Goodwin L."/>
            <person name="Peters L."/>
            <person name="Pitluck S."/>
            <person name="Woyke T."/>
            <person name="Kerfeld C."/>
        </authorList>
    </citation>
    <scope>NUCLEOTIDE SEQUENCE [LARGE SCALE GENOMIC DNA]</scope>
    <source>
        <strain evidence="3 4">PCC 9333</strain>
    </source>
</reference>
<keyword evidence="1" id="KW-0175">Coiled coil</keyword>
<evidence type="ECO:0000313" key="4">
    <source>
        <dbReference type="Proteomes" id="UP000010472"/>
    </source>
</evidence>
<keyword evidence="4" id="KW-1185">Reference proteome</keyword>
<sequence length="510" mass="57935">MSKADTSNNYSLPEIDALIDQSDQQSMPAEETDWLTVIKNLRQRNRALIKQVSELEPALRDYQEAIQKQQARSQAQETLLVQQKEVLDASEQQVSRLFHELESSHKVAQRQQVLIETLSHQLESSQQRLADLERESTLTHERYQEQSNRLSQSENLCQELHIRLQRQQRQTLQFKLALEKCLEVPAPSYDSQAEPGNSESRERHLKTVLAAQSLIPKVEPIKTWSAQQDAFEENTNINTDNFNLAQEQVNPAKTEFEQLININDHSEAQQQVNPHTKHPQNLTDINSISFQLANSQPTSIIESDSHNFELPDPQITLSTADSEDFNYEYSEEISSSIGEGQQPELVTNSPVVEPEFKQNLLEQMPELASVYALLDALDDDDDTLPNPDQNYEVVLNQSNSEPVPMQEVEPAPNVEEMAQEVATYRDNAIAQALTCQFADMNATEPPLPTEPILPQPESSSKFATPEPIVNQEPMLPQPNWPSPVIYPQRPAKKLKSLAAIDLPKFPRREQ</sequence>